<accession>X1J795</accession>
<dbReference type="EMBL" id="BARV01000940">
    <property type="protein sequence ID" value="GAH90591.1"/>
    <property type="molecule type" value="Genomic_DNA"/>
</dbReference>
<feature type="non-terminal residue" evidence="2">
    <location>
        <position position="1"/>
    </location>
</feature>
<keyword evidence="1" id="KW-0175">Coiled coil</keyword>
<comment type="caution">
    <text evidence="2">The sequence shown here is derived from an EMBL/GenBank/DDBJ whole genome shotgun (WGS) entry which is preliminary data.</text>
</comment>
<name>X1J795_9ZZZZ</name>
<gene>
    <name evidence="2" type="ORF">S06H3_03014</name>
</gene>
<feature type="coiled-coil region" evidence="1">
    <location>
        <begin position="176"/>
        <end position="230"/>
    </location>
</feature>
<evidence type="ECO:0000256" key="1">
    <source>
        <dbReference type="SAM" id="Coils"/>
    </source>
</evidence>
<evidence type="ECO:0000313" key="2">
    <source>
        <dbReference type="EMBL" id="GAH90591.1"/>
    </source>
</evidence>
<organism evidence="2">
    <name type="scientific">marine sediment metagenome</name>
    <dbReference type="NCBI Taxonomy" id="412755"/>
    <lineage>
        <taxon>unclassified sequences</taxon>
        <taxon>metagenomes</taxon>
        <taxon>ecological metagenomes</taxon>
    </lineage>
</organism>
<dbReference type="AlphaFoldDB" id="X1J795"/>
<sequence>GIKTSVLFLQKYTNEEKQKIQGIKVKCEREWFEFVERLKKEYQDVGWDKLLSEEGLNKELKSFVETHFEEREEIEEETRNKLEEKIEGSEDEEAEEAKKIEEIKRKKLLKALTECVDLVEEVKKYYQNMSWDKLLCEGELTEELKSFINTYFETKIKLEESIEGSEGEETEETKSKKSLKALIEKLQEMQVLLREKQKKLKGNILNDEKIEETRKEINTLTGEIQKFSREISQRTLGGQVYLVLNDEEITEQFKKFWLDGKVIKEIDYPIFFAVNQKSLKNSKGEYRYKRGVKGGFLLDKYGRSIIDHDLDEIAQAFVKFAKKQNFNFWGA</sequence>
<protein>
    <submittedName>
        <fullName evidence="2">Uncharacterized protein</fullName>
    </submittedName>
</protein>
<proteinExistence type="predicted"/>
<reference evidence="2" key="1">
    <citation type="journal article" date="2014" name="Front. Microbiol.">
        <title>High frequency of phylogenetically diverse reductive dehalogenase-homologous genes in deep subseafloor sedimentary metagenomes.</title>
        <authorList>
            <person name="Kawai M."/>
            <person name="Futagami T."/>
            <person name="Toyoda A."/>
            <person name="Takaki Y."/>
            <person name="Nishi S."/>
            <person name="Hori S."/>
            <person name="Arai W."/>
            <person name="Tsubouchi T."/>
            <person name="Morono Y."/>
            <person name="Uchiyama I."/>
            <person name="Ito T."/>
            <person name="Fujiyama A."/>
            <person name="Inagaki F."/>
            <person name="Takami H."/>
        </authorList>
    </citation>
    <scope>NUCLEOTIDE SEQUENCE</scope>
    <source>
        <strain evidence="2">Expedition CK06-06</strain>
    </source>
</reference>
<feature type="coiled-coil region" evidence="1">
    <location>
        <begin position="57"/>
        <end position="106"/>
    </location>
</feature>